<reference evidence="2 3" key="1">
    <citation type="journal article" date="2003" name="Int. J. Syst. Evol. Microbiol.">
        <title>Kocuria polaris sp. nov., an orange-pigmented psychrophilic bacterium isolated from an Antarctic cyanobacterial mat sample.</title>
        <authorList>
            <person name="Reddy G.S."/>
            <person name="Prakash J.S."/>
            <person name="Prabahar V."/>
            <person name="Matsumoto G.I."/>
            <person name="Stackebrandt E."/>
            <person name="Shivaji S."/>
        </authorList>
    </citation>
    <scope>NUCLEOTIDE SEQUENCE [LARGE SCALE GENOMIC DNA]</scope>
    <source>
        <strain evidence="2 3">CMS 76or</strain>
    </source>
</reference>
<feature type="transmembrane region" description="Helical" evidence="1">
    <location>
        <begin position="89"/>
        <end position="109"/>
    </location>
</feature>
<feature type="transmembrane region" description="Helical" evidence="1">
    <location>
        <begin position="121"/>
        <end position="142"/>
    </location>
</feature>
<evidence type="ECO:0000313" key="3">
    <source>
        <dbReference type="Proteomes" id="UP000030466"/>
    </source>
</evidence>
<keyword evidence="1" id="KW-1133">Transmembrane helix</keyword>
<name>A0A0A6VPA3_KOCRO</name>
<feature type="transmembrane region" description="Helical" evidence="1">
    <location>
        <begin position="55"/>
        <end position="77"/>
    </location>
</feature>
<dbReference type="EMBL" id="JSUH01000012">
    <property type="protein sequence ID" value="KHD96865.1"/>
    <property type="molecule type" value="Genomic_DNA"/>
</dbReference>
<accession>A0A0A6VPA3</accession>
<dbReference type="RefSeq" id="WP_035928669.1">
    <property type="nucleotide sequence ID" value="NZ_JSUH01000012.1"/>
</dbReference>
<comment type="caution">
    <text evidence="2">The sequence shown here is derived from an EMBL/GenBank/DDBJ whole genome shotgun (WGS) entry which is preliminary data.</text>
</comment>
<dbReference type="Proteomes" id="UP000030466">
    <property type="component" value="Unassembled WGS sequence"/>
</dbReference>
<keyword evidence="3" id="KW-1185">Reference proteome</keyword>
<proteinExistence type="predicted"/>
<evidence type="ECO:0000313" key="2">
    <source>
        <dbReference type="EMBL" id="KHD96865.1"/>
    </source>
</evidence>
<organism evidence="2 3">
    <name type="scientific">Kocuria rosea subsp. polaris</name>
    <dbReference type="NCBI Taxonomy" id="136273"/>
    <lineage>
        <taxon>Bacteria</taxon>
        <taxon>Bacillati</taxon>
        <taxon>Actinomycetota</taxon>
        <taxon>Actinomycetes</taxon>
        <taxon>Micrococcales</taxon>
        <taxon>Micrococcaceae</taxon>
        <taxon>Kocuria</taxon>
    </lineage>
</organism>
<feature type="transmembrane region" description="Helical" evidence="1">
    <location>
        <begin position="162"/>
        <end position="183"/>
    </location>
</feature>
<dbReference type="InterPro" id="IPR014509">
    <property type="entry name" value="YjdF-like"/>
</dbReference>
<sequence>MTTRTRVSSGIFLAAVAAAGLSAVAMGVAGRWEAVLRFAVVAGIMLLARRAKVPVGFAAAFAVLILVAMWGSVQHWYRSPGEVDSLVHFLTPGSLAAVCYFLLVQARLLPDARDPSVRTRSWAPIVWVGTTGTTAAVVWEYYEWAVEQLNPEGMIVGYTDTVIDIFAGMAGSLVAGALVVWWAQRSRTADAGTPPGAENT</sequence>
<keyword evidence="1" id="KW-0812">Transmembrane</keyword>
<dbReference type="AlphaFoldDB" id="A0A0A6VPA3"/>
<evidence type="ECO:0000256" key="1">
    <source>
        <dbReference type="SAM" id="Phobius"/>
    </source>
</evidence>
<evidence type="ECO:0008006" key="4">
    <source>
        <dbReference type="Google" id="ProtNLM"/>
    </source>
</evidence>
<dbReference type="Pfam" id="PF09997">
    <property type="entry name" value="DUF2238"/>
    <property type="match status" value="1"/>
</dbReference>
<protein>
    <recommendedName>
        <fullName evidence="4">DUF2238 domain-containing protein</fullName>
    </recommendedName>
</protein>
<dbReference type="OrthoDB" id="3790530at2"/>
<keyword evidence="1" id="KW-0472">Membrane</keyword>
<gene>
    <name evidence="2" type="ORF">GY22_13600</name>
</gene>
<feature type="transmembrane region" description="Helical" evidence="1">
    <location>
        <begin position="32"/>
        <end position="48"/>
    </location>
</feature>